<dbReference type="Proteomes" id="UP000054279">
    <property type="component" value="Unassembled WGS sequence"/>
</dbReference>
<sequence>NFKILYSKVNIISQSIVAQDVGEMFTLTKENVKWYFVDTDGKIHIVIDGWTSPQVFSSIGITIQYACDGHIEVFILEFIGLHEGHTGEYLAEMLAACLKDYAIVLLTKYVYQTLAADKL</sequence>
<comment type="subcellular location">
    <subcellularLocation>
        <location evidence="1">Nucleus</location>
    </subcellularLocation>
</comment>
<dbReference type="InterPro" id="IPR012337">
    <property type="entry name" value="RNaseH-like_sf"/>
</dbReference>
<dbReference type="AlphaFoldDB" id="A0A0C9VTY7"/>
<evidence type="ECO:0000256" key="3">
    <source>
        <dbReference type="ARBA" id="ARBA00022771"/>
    </source>
</evidence>
<keyword evidence="5" id="KW-0539">Nucleus</keyword>
<dbReference type="OrthoDB" id="2740733at2759"/>
<evidence type="ECO:0000256" key="1">
    <source>
        <dbReference type="ARBA" id="ARBA00004123"/>
    </source>
</evidence>
<accession>A0A0C9VTY7</accession>
<dbReference type="InterPro" id="IPR052035">
    <property type="entry name" value="ZnF_BED_domain_contain"/>
</dbReference>
<evidence type="ECO:0000313" key="6">
    <source>
        <dbReference type="EMBL" id="KIJ42005.1"/>
    </source>
</evidence>
<evidence type="ECO:0000256" key="4">
    <source>
        <dbReference type="ARBA" id="ARBA00022833"/>
    </source>
</evidence>
<name>A0A0C9VTY7_SPHS4</name>
<organism evidence="6 7">
    <name type="scientific">Sphaerobolus stellatus (strain SS14)</name>
    <dbReference type="NCBI Taxonomy" id="990650"/>
    <lineage>
        <taxon>Eukaryota</taxon>
        <taxon>Fungi</taxon>
        <taxon>Dikarya</taxon>
        <taxon>Basidiomycota</taxon>
        <taxon>Agaricomycotina</taxon>
        <taxon>Agaricomycetes</taxon>
        <taxon>Phallomycetidae</taxon>
        <taxon>Geastrales</taxon>
        <taxon>Sphaerobolaceae</taxon>
        <taxon>Sphaerobolus</taxon>
    </lineage>
</organism>
<dbReference type="EMBL" id="KN837133">
    <property type="protein sequence ID" value="KIJ42005.1"/>
    <property type="molecule type" value="Genomic_DNA"/>
</dbReference>
<evidence type="ECO:0000256" key="2">
    <source>
        <dbReference type="ARBA" id="ARBA00022723"/>
    </source>
</evidence>
<feature type="non-terminal residue" evidence="6">
    <location>
        <position position="1"/>
    </location>
</feature>
<keyword evidence="7" id="KW-1185">Reference proteome</keyword>
<keyword evidence="2" id="KW-0479">Metal-binding</keyword>
<dbReference type="PANTHER" id="PTHR46481:SF10">
    <property type="entry name" value="ZINC FINGER BED DOMAIN-CONTAINING PROTEIN 39"/>
    <property type="match status" value="1"/>
</dbReference>
<keyword evidence="3" id="KW-0863">Zinc-finger</keyword>
<protein>
    <submittedName>
        <fullName evidence="6">Uncharacterized protein</fullName>
    </submittedName>
</protein>
<keyword evidence="4" id="KW-0862">Zinc</keyword>
<evidence type="ECO:0000256" key="5">
    <source>
        <dbReference type="ARBA" id="ARBA00023242"/>
    </source>
</evidence>
<dbReference type="SUPFAM" id="SSF53098">
    <property type="entry name" value="Ribonuclease H-like"/>
    <property type="match status" value="1"/>
</dbReference>
<dbReference type="GO" id="GO:0005634">
    <property type="term" value="C:nucleus"/>
    <property type="evidence" value="ECO:0007669"/>
    <property type="project" value="UniProtKB-SubCell"/>
</dbReference>
<proteinExistence type="predicted"/>
<dbReference type="HOGENOM" id="CLU_2067124_0_0_1"/>
<evidence type="ECO:0000313" key="7">
    <source>
        <dbReference type="Proteomes" id="UP000054279"/>
    </source>
</evidence>
<dbReference type="PANTHER" id="PTHR46481">
    <property type="entry name" value="ZINC FINGER BED DOMAIN-CONTAINING PROTEIN 4"/>
    <property type="match status" value="1"/>
</dbReference>
<dbReference type="GO" id="GO:0008270">
    <property type="term" value="F:zinc ion binding"/>
    <property type="evidence" value="ECO:0007669"/>
    <property type="project" value="UniProtKB-KW"/>
</dbReference>
<reference evidence="6 7" key="1">
    <citation type="submission" date="2014-06" db="EMBL/GenBank/DDBJ databases">
        <title>Evolutionary Origins and Diversification of the Mycorrhizal Mutualists.</title>
        <authorList>
            <consortium name="DOE Joint Genome Institute"/>
            <consortium name="Mycorrhizal Genomics Consortium"/>
            <person name="Kohler A."/>
            <person name="Kuo A."/>
            <person name="Nagy L.G."/>
            <person name="Floudas D."/>
            <person name="Copeland A."/>
            <person name="Barry K.W."/>
            <person name="Cichocki N."/>
            <person name="Veneault-Fourrey C."/>
            <person name="LaButti K."/>
            <person name="Lindquist E.A."/>
            <person name="Lipzen A."/>
            <person name="Lundell T."/>
            <person name="Morin E."/>
            <person name="Murat C."/>
            <person name="Riley R."/>
            <person name="Ohm R."/>
            <person name="Sun H."/>
            <person name="Tunlid A."/>
            <person name="Henrissat B."/>
            <person name="Grigoriev I.V."/>
            <person name="Hibbett D.S."/>
            <person name="Martin F."/>
        </authorList>
    </citation>
    <scope>NUCLEOTIDE SEQUENCE [LARGE SCALE GENOMIC DNA]</scope>
    <source>
        <strain evidence="6 7">SS14</strain>
    </source>
</reference>
<gene>
    <name evidence="6" type="ORF">M422DRAFT_171622</name>
</gene>